<proteinExistence type="inferred from homology"/>
<sequence length="312" mass="35262">MMSVRRASHAGSWYSGDREQLKSQLSSWIQSARDVGFQDNLRAVIAPHAGYSFSGPTAGYAYAAIDPTKYDRVIVLGPSHHTYLDHCCVTAQKFLETPVGTLNVDEEFNTDLKASGLFESMDRTVDEDEHSIEMHLPYVAYVFRDHLDRIKVGTVLVGSLSREGDEKYGLFFSSYLSNPKNLFIVSSDFCHWGKRFRYVNYDSTRGEIHQSIEHLDRIAIDIIERQRPAEFHRYLRETGNTICGRHPITVLLFAAQKCQGSQSKSFSFSLAKYAQSSQCRLQSDSSVSYVSMLVTLQGDAKVTPFQSHSIKD</sequence>
<dbReference type="InterPro" id="IPR002737">
    <property type="entry name" value="MEMO1_fam"/>
</dbReference>
<reference evidence="2" key="1">
    <citation type="submission" date="2021-01" db="EMBL/GenBank/DDBJ databases">
        <authorList>
            <person name="Corre E."/>
            <person name="Pelletier E."/>
            <person name="Niang G."/>
            <person name="Scheremetjew M."/>
            <person name="Finn R."/>
            <person name="Kale V."/>
            <person name="Holt S."/>
            <person name="Cochrane G."/>
            <person name="Meng A."/>
            <person name="Brown T."/>
            <person name="Cohen L."/>
        </authorList>
    </citation>
    <scope>NUCLEOTIDE SEQUENCE</scope>
    <source>
        <strain evidence="2">UTEX LB 2760</strain>
    </source>
</reference>
<accession>A0A7S0BSE3</accession>
<evidence type="ECO:0000313" key="2">
    <source>
        <dbReference type="EMBL" id="CAD8402161.1"/>
    </source>
</evidence>
<dbReference type="HAMAP" id="MF_00055">
    <property type="entry name" value="MEMO1"/>
    <property type="match status" value="1"/>
</dbReference>
<dbReference type="Pfam" id="PF01875">
    <property type="entry name" value="Memo"/>
    <property type="match status" value="1"/>
</dbReference>
<protein>
    <recommendedName>
        <fullName evidence="3">Protein MEMO1</fullName>
    </recommendedName>
</protein>
<dbReference type="AlphaFoldDB" id="A0A7S0BSE3"/>
<evidence type="ECO:0000256" key="1">
    <source>
        <dbReference type="ARBA" id="ARBA00006315"/>
    </source>
</evidence>
<name>A0A7S0BSE3_9RHOD</name>
<dbReference type="Gene3D" id="3.40.830.10">
    <property type="entry name" value="LigB-like"/>
    <property type="match status" value="1"/>
</dbReference>
<gene>
    <name evidence="2" type="ORF">RMAR0315_LOCUS12165</name>
</gene>
<dbReference type="PANTHER" id="PTHR11060">
    <property type="entry name" value="PROTEIN MEMO1"/>
    <property type="match status" value="1"/>
</dbReference>
<dbReference type="CDD" id="cd07361">
    <property type="entry name" value="MEMO_like"/>
    <property type="match status" value="1"/>
</dbReference>
<comment type="similarity">
    <text evidence="1">Belongs to the MEMO1 family.</text>
</comment>
<organism evidence="2">
    <name type="scientific">Rhodosorus marinus</name>
    <dbReference type="NCBI Taxonomy" id="101924"/>
    <lineage>
        <taxon>Eukaryota</taxon>
        <taxon>Rhodophyta</taxon>
        <taxon>Stylonematophyceae</taxon>
        <taxon>Stylonematales</taxon>
        <taxon>Stylonemataceae</taxon>
        <taxon>Rhodosorus</taxon>
    </lineage>
</organism>
<dbReference type="NCBIfam" id="TIGR04336">
    <property type="entry name" value="AmmeMemoSam_B"/>
    <property type="match status" value="1"/>
</dbReference>
<evidence type="ECO:0008006" key="3">
    <source>
        <dbReference type="Google" id="ProtNLM"/>
    </source>
</evidence>
<dbReference type="EMBL" id="HBEK01022126">
    <property type="protein sequence ID" value="CAD8402161.1"/>
    <property type="molecule type" value="Transcribed_RNA"/>
</dbReference>
<dbReference type="PANTHER" id="PTHR11060:SF0">
    <property type="entry name" value="PROTEIN MEMO1"/>
    <property type="match status" value="1"/>
</dbReference>